<proteinExistence type="predicted"/>
<keyword evidence="1" id="KW-0413">Isomerase</keyword>
<organism evidence="1">
    <name type="scientific">gut metagenome</name>
    <dbReference type="NCBI Taxonomy" id="749906"/>
    <lineage>
        <taxon>unclassified sequences</taxon>
        <taxon>metagenomes</taxon>
        <taxon>organismal metagenomes</taxon>
    </lineage>
</organism>
<dbReference type="GO" id="GO:0008830">
    <property type="term" value="F:dTDP-4-dehydrorhamnose 3,5-epimerase activity"/>
    <property type="evidence" value="ECO:0007669"/>
    <property type="project" value="UniProtKB-EC"/>
</dbReference>
<dbReference type="Gene3D" id="2.60.120.10">
    <property type="entry name" value="Jelly Rolls"/>
    <property type="match status" value="1"/>
</dbReference>
<comment type="caution">
    <text evidence="1">The sequence shown here is derived from an EMBL/GenBank/DDBJ whole genome shotgun (WGS) entry which is preliminary data.</text>
</comment>
<protein>
    <submittedName>
        <fullName evidence="1">dTDP-4-dehydrorhamnose 3,5-epimerase</fullName>
        <ecNumber evidence="1">5.1.3.13</ecNumber>
    </submittedName>
</protein>
<dbReference type="InterPro" id="IPR014710">
    <property type="entry name" value="RmlC-like_jellyroll"/>
</dbReference>
<name>J9FJH1_9ZZZZ</name>
<dbReference type="SUPFAM" id="SSF51182">
    <property type="entry name" value="RmlC-like cupins"/>
    <property type="match status" value="1"/>
</dbReference>
<dbReference type="EMBL" id="AMCI01006319">
    <property type="protein sequence ID" value="EJW94538.1"/>
    <property type="molecule type" value="Genomic_DNA"/>
</dbReference>
<evidence type="ECO:0000313" key="1">
    <source>
        <dbReference type="EMBL" id="EJW94538.1"/>
    </source>
</evidence>
<dbReference type="InterPro" id="IPR011051">
    <property type="entry name" value="RmlC_Cupin_sf"/>
</dbReference>
<reference evidence="1" key="1">
    <citation type="journal article" date="2012" name="PLoS ONE">
        <title>Gene sets for utilization of primary and secondary nutrition supplies in the distal gut of endangered iberian lynx.</title>
        <authorList>
            <person name="Alcaide M."/>
            <person name="Messina E."/>
            <person name="Richter M."/>
            <person name="Bargiela R."/>
            <person name="Peplies J."/>
            <person name="Huws S.A."/>
            <person name="Newbold C.J."/>
            <person name="Golyshin P.N."/>
            <person name="Simon M.A."/>
            <person name="Lopez G."/>
            <person name="Yakimov M.M."/>
            <person name="Ferrer M."/>
        </authorList>
    </citation>
    <scope>NUCLEOTIDE SEQUENCE</scope>
</reference>
<gene>
    <name evidence="1" type="ORF">EVA_17354</name>
</gene>
<dbReference type="EC" id="5.1.3.13" evidence="1"/>
<feature type="non-terminal residue" evidence="1">
    <location>
        <position position="1"/>
    </location>
</feature>
<dbReference type="AlphaFoldDB" id="J9FJH1"/>
<accession>J9FJH1</accession>
<sequence>GIPFNDPTVGIEWPDCGSEYLLSDKDKKHEPFAVQSFDYFERW</sequence>